<sequence>MSNEIHQEPSTELILTEVQADGVAIITLNNGKVNALSVELLNELQQAATALSLDASIRAVVITGNGRAFAAGADITQFAQGTPEGEFGLSSPERITQIGTAFLGALNAVAALPCPSIAAVSGVALGGGCELALACDFRLASGSARFGQPEILLGIIPGGGGTQRLSRLVGSSVAKELIFSGRMILADEALRIGLVNRIVEPDQVLAEATAWAQSLAAGPQHALRLAKSAIDQGLEGSLEDGLLLEQNLFVESFTTPDAAVGVQSFLSDGPGHANFA</sequence>
<keyword evidence="2" id="KW-0443">Lipid metabolism</keyword>
<comment type="similarity">
    <text evidence="1">Belongs to the enoyl-CoA hydratase/isomerase family.</text>
</comment>
<reference evidence="6" key="1">
    <citation type="submission" date="2020-05" db="EMBL/GenBank/DDBJ databases">
        <authorList>
            <person name="Chiriac C."/>
            <person name="Salcher M."/>
            <person name="Ghai R."/>
            <person name="Kavagutti S V."/>
        </authorList>
    </citation>
    <scope>NUCLEOTIDE SEQUENCE</scope>
</reference>
<protein>
    <submittedName>
        <fullName evidence="6">Unannotated protein</fullName>
    </submittedName>
</protein>
<organism evidence="6">
    <name type="scientific">freshwater metagenome</name>
    <dbReference type="NCBI Taxonomy" id="449393"/>
    <lineage>
        <taxon>unclassified sequences</taxon>
        <taxon>metagenomes</taxon>
        <taxon>ecological metagenomes</taxon>
    </lineage>
</organism>
<dbReference type="Pfam" id="PF00378">
    <property type="entry name" value="ECH_1"/>
    <property type="match status" value="1"/>
</dbReference>
<name>A0A6J7S166_9ZZZZ</name>
<dbReference type="CDD" id="cd06558">
    <property type="entry name" value="crotonase-like"/>
    <property type="match status" value="1"/>
</dbReference>
<evidence type="ECO:0000313" key="6">
    <source>
        <dbReference type="EMBL" id="CAB5034719.1"/>
    </source>
</evidence>
<dbReference type="InterPro" id="IPR001753">
    <property type="entry name" value="Enoyl-CoA_hydra/iso"/>
</dbReference>
<dbReference type="InterPro" id="IPR029045">
    <property type="entry name" value="ClpP/crotonase-like_dom_sf"/>
</dbReference>
<evidence type="ECO:0000313" key="4">
    <source>
        <dbReference type="EMBL" id="CAB4802358.1"/>
    </source>
</evidence>
<dbReference type="EMBL" id="CAFBPW010000105">
    <property type="protein sequence ID" value="CAB5034719.1"/>
    <property type="molecule type" value="Genomic_DNA"/>
</dbReference>
<keyword evidence="3" id="KW-0456">Lyase</keyword>
<dbReference type="InterPro" id="IPR018376">
    <property type="entry name" value="Enoyl-CoA_hyd/isom_CS"/>
</dbReference>
<dbReference type="GO" id="GO:0006635">
    <property type="term" value="P:fatty acid beta-oxidation"/>
    <property type="evidence" value="ECO:0007669"/>
    <property type="project" value="TreeGrafter"/>
</dbReference>
<evidence type="ECO:0000313" key="5">
    <source>
        <dbReference type="EMBL" id="CAB4993696.1"/>
    </source>
</evidence>
<dbReference type="Gene3D" id="3.90.226.10">
    <property type="entry name" value="2-enoyl-CoA Hydratase, Chain A, domain 1"/>
    <property type="match status" value="1"/>
</dbReference>
<dbReference type="PROSITE" id="PS00166">
    <property type="entry name" value="ENOYL_COA_HYDRATASE"/>
    <property type="match status" value="1"/>
</dbReference>
<proteinExistence type="inferred from homology"/>
<dbReference type="FunFam" id="3.90.226.10:FF:000009">
    <property type="entry name" value="Carnitinyl-CoA dehydratase"/>
    <property type="match status" value="1"/>
</dbReference>
<dbReference type="EMBL" id="CAFAAQ010000041">
    <property type="protein sequence ID" value="CAB4802358.1"/>
    <property type="molecule type" value="Genomic_DNA"/>
</dbReference>
<dbReference type="GO" id="GO:0016829">
    <property type="term" value="F:lyase activity"/>
    <property type="evidence" value="ECO:0007669"/>
    <property type="project" value="UniProtKB-KW"/>
</dbReference>
<dbReference type="PANTHER" id="PTHR11941:SF169">
    <property type="entry name" value="(7AS)-7A-METHYL-1,5-DIOXO-2,3,5,6,7,7A-HEXAHYDRO-1H-INDENE-CARBOXYL-COA HYDROLASE"/>
    <property type="match status" value="1"/>
</dbReference>
<dbReference type="PANTHER" id="PTHR11941">
    <property type="entry name" value="ENOYL-COA HYDRATASE-RELATED"/>
    <property type="match status" value="1"/>
</dbReference>
<dbReference type="EMBL" id="CAFBOG010000208">
    <property type="protein sequence ID" value="CAB4993696.1"/>
    <property type="molecule type" value="Genomic_DNA"/>
</dbReference>
<dbReference type="AlphaFoldDB" id="A0A6J7S166"/>
<accession>A0A6J7S166</accession>
<evidence type="ECO:0000256" key="3">
    <source>
        <dbReference type="ARBA" id="ARBA00023239"/>
    </source>
</evidence>
<dbReference type="SUPFAM" id="SSF52096">
    <property type="entry name" value="ClpP/crotonase"/>
    <property type="match status" value="1"/>
</dbReference>
<evidence type="ECO:0000256" key="1">
    <source>
        <dbReference type="ARBA" id="ARBA00005254"/>
    </source>
</evidence>
<gene>
    <name evidence="4" type="ORF">UFOPK3046_00640</name>
    <name evidence="5" type="ORF">UFOPK3914_01743</name>
    <name evidence="6" type="ORF">UFOPK4173_01014</name>
</gene>
<evidence type="ECO:0000256" key="2">
    <source>
        <dbReference type="ARBA" id="ARBA00023098"/>
    </source>
</evidence>